<keyword evidence="15" id="KW-1185">Reference proteome</keyword>
<dbReference type="Proteomes" id="UP000663870">
    <property type="component" value="Unassembled WGS sequence"/>
</dbReference>
<dbReference type="Proteomes" id="UP000663836">
    <property type="component" value="Unassembled WGS sequence"/>
</dbReference>
<dbReference type="EMBL" id="CAJNOT010000110">
    <property type="protein sequence ID" value="CAF0843977.1"/>
    <property type="molecule type" value="Genomic_DNA"/>
</dbReference>
<dbReference type="InterPro" id="IPR017452">
    <property type="entry name" value="GPCR_Rhodpsn_7TM"/>
</dbReference>
<evidence type="ECO:0000313" key="14">
    <source>
        <dbReference type="EMBL" id="CAF3868718.1"/>
    </source>
</evidence>
<dbReference type="Proteomes" id="UP000663823">
    <property type="component" value="Unassembled WGS sequence"/>
</dbReference>
<evidence type="ECO:0000313" key="16">
    <source>
        <dbReference type="Proteomes" id="UP000663882"/>
    </source>
</evidence>
<keyword evidence="4 5" id="KW-0472">Membrane</keyword>
<dbReference type="Proteomes" id="UP000663882">
    <property type="component" value="Unassembled WGS sequence"/>
</dbReference>
<sequence length="286" mass="32093">MSNTTMISTASIALNFISLIGTILIGLMSAFMLTLLAFALVAVPTNIDTVQGDYNFYIAKETLGCRIKAYMFYSFIAIIFNTFTLQAAFRFVRVVYPSHIWLQYGVTYAVIIPILWIISFLFLLPVHFWHDLQLIPTENICLLTIDGVRGFIWCTLVIYGLPVIMTCIIYIQLLRFIRRSSTPTSIRAKRDVIVVSRIVIIVVILILIDAPSIVLKLILPCTGIGKSLFYRISNTTIVIAMTALSIMLVYVTPQVTEVLVCIGKASKVTGIHTRQQCMLATTKIKH</sequence>
<proteinExistence type="predicted"/>
<dbReference type="AlphaFoldDB" id="A0A813UFT4"/>
<evidence type="ECO:0000256" key="3">
    <source>
        <dbReference type="ARBA" id="ARBA00022989"/>
    </source>
</evidence>
<comment type="caution">
    <text evidence="8">The sequence shown here is derived from an EMBL/GenBank/DDBJ whole genome shotgun (WGS) entry which is preliminary data.</text>
</comment>
<dbReference type="Gene3D" id="1.20.1070.10">
    <property type="entry name" value="Rhodopsin 7-helix transmembrane proteins"/>
    <property type="match status" value="1"/>
</dbReference>
<dbReference type="SUPFAM" id="SSF81321">
    <property type="entry name" value="Family A G protein-coupled receptor-like"/>
    <property type="match status" value="1"/>
</dbReference>
<organism evidence="8 16">
    <name type="scientific">Rotaria sordida</name>
    <dbReference type="NCBI Taxonomy" id="392033"/>
    <lineage>
        <taxon>Eukaryota</taxon>
        <taxon>Metazoa</taxon>
        <taxon>Spiralia</taxon>
        <taxon>Gnathifera</taxon>
        <taxon>Rotifera</taxon>
        <taxon>Eurotatoria</taxon>
        <taxon>Bdelloidea</taxon>
        <taxon>Philodinida</taxon>
        <taxon>Philodinidae</taxon>
        <taxon>Rotaria</taxon>
    </lineage>
</organism>
<feature type="domain" description="G-protein coupled receptors family 1 profile" evidence="6">
    <location>
        <begin position="2"/>
        <end position="260"/>
    </location>
</feature>
<evidence type="ECO:0000313" key="12">
    <source>
        <dbReference type="EMBL" id="CAF3512087.1"/>
    </source>
</evidence>
<reference evidence="8" key="1">
    <citation type="submission" date="2021-02" db="EMBL/GenBank/DDBJ databases">
        <authorList>
            <person name="Nowell W R."/>
        </authorList>
    </citation>
    <scope>NUCLEOTIDE SEQUENCE</scope>
</reference>
<dbReference type="CDD" id="cd00637">
    <property type="entry name" value="7tm_classA_rhodopsin-like"/>
    <property type="match status" value="1"/>
</dbReference>
<feature type="transmembrane region" description="Helical" evidence="5">
    <location>
        <begin position="150"/>
        <end position="171"/>
    </location>
</feature>
<name>A0A813UFT4_9BILA</name>
<evidence type="ECO:0000313" key="10">
    <source>
        <dbReference type="EMBL" id="CAF0946855.1"/>
    </source>
</evidence>
<dbReference type="EMBL" id="CAJOBD010002113">
    <property type="protein sequence ID" value="CAF3856763.1"/>
    <property type="molecule type" value="Genomic_DNA"/>
</dbReference>
<feature type="transmembrane region" description="Helical" evidence="5">
    <location>
        <begin position="70"/>
        <end position="92"/>
    </location>
</feature>
<dbReference type="Proteomes" id="UP000663864">
    <property type="component" value="Unassembled WGS sequence"/>
</dbReference>
<gene>
    <name evidence="14" type="ORF">FNK824_LOCUS18884</name>
    <name evidence="13" type="ORF">JBS370_LOCUS18553</name>
    <name evidence="10" type="ORF">JXQ802_LOCUS11468</name>
    <name evidence="11" type="ORF">JXQ802_LOCUS11534</name>
    <name evidence="12" type="ORF">OTI717_LOCUS2318</name>
    <name evidence="7" type="ORF">PYM288_LOCUS1369</name>
    <name evidence="8" type="ORF">RFH988_LOCUS5196</name>
    <name evidence="9" type="ORF">ZHD862_LOCUS4526</name>
</gene>
<evidence type="ECO:0000313" key="11">
    <source>
        <dbReference type="EMBL" id="CAF0948220.1"/>
    </source>
</evidence>
<feature type="transmembrane region" description="Helical" evidence="5">
    <location>
        <begin position="192"/>
        <end position="208"/>
    </location>
</feature>
<keyword evidence="2 5" id="KW-0812">Transmembrane</keyword>
<keyword evidence="3 5" id="KW-1133">Transmembrane helix</keyword>
<feature type="transmembrane region" description="Helical" evidence="5">
    <location>
        <begin position="104"/>
        <end position="130"/>
    </location>
</feature>
<evidence type="ECO:0000313" key="9">
    <source>
        <dbReference type="EMBL" id="CAF0843977.1"/>
    </source>
</evidence>
<dbReference type="Proteomes" id="UP000663854">
    <property type="component" value="Unassembled WGS sequence"/>
</dbReference>
<dbReference type="EMBL" id="CAJOAX010000111">
    <property type="protein sequence ID" value="CAF3512087.1"/>
    <property type="molecule type" value="Genomic_DNA"/>
</dbReference>
<evidence type="ECO:0000256" key="5">
    <source>
        <dbReference type="SAM" id="Phobius"/>
    </source>
</evidence>
<dbReference type="PROSITE" id="PS50262">
    <property type="entry name" value="G_PROTEIN_RECEP_F1_2"/>
    <property type="match status" value="1"/>
</dbReference>
<dbReference type="GO" id="GO:0016020">
    <property type="term" value="C:membrane"/>
    <property type="evidence" value="ECO:0007669"/>
    <property type="project" value="UniProtKB-SubCell"/>
</dbReference>
<evidence type="ECO:0000313" key="7">
    <source>
        <dbReference type="EMBL" id="CAF0737860.1"/>
    </source>
</evidence>
<dbReference type="Proteomes" id="UP000663874">
    <property type="component" value="Unassembled WGS sequence"/>
</dbReference>
<evidence type="ECO:0000313" key="15">
    <source>
        <dbReference type="Proteomes" id="UP000663870"/>
    </source>
</evidence>
<evidence type="ECO:0000313" key="8">
    <source>
        <dbReference type="EMBL" id="CAF0826212.1"/>
    </source>
</evidence>
<protein>
    <recommendedName>
        <fullName evidence="6">G-protein coupled receptors family 1 profile domain-containing protein</fullName>
    </recommendedName>
</protein>
<evidence type="ECO:0000256" key="2">
    <source>
        <dbReference type="ARBA" id="ARBA00022692"/>
    </source>
</evidence>
<accession>A0A813UFT4</accession>
<evidence type="ECO:0000256" key="1">
    <source>
        <dbReference type="ARBA" id="ARBA00004370"/>
    </source>
</evidence>
<feature type="transmembrane region" description="Helical" evidence="5">
    <location>
        <begin position="228"/>
        <end position="251"/>
    </location>
</feature>
<evidence type="ECO:0000259" key="6">
    <source>
        <dbReference type="PROSITE" id="PS50262"/>
    </source>
</evidence>
<dbReference type="EMBL" id="CAJOBE010003234">
    <property type="protein sequence ID" value="CAF3868718.1"/>
    <property type="molecule type" value="Genomic_DNA"/>
</dbReference>
<dbReference type="OrthoDB" id="10055115at2759"/>
<dbReference type="EMBL" id="CAJNOO010000144">
    <property type="protein sequence ID" value="CAF0826212.1"/>
    <property type="molecule type" value="Genomic_DNA"/>
</dbReference>
<evidence type="ECO:0000256" key="4">
    <source>
        <dbReference type="ARBA" id="ARBA00023136"/>
    </source>
</evidence>
<dbReference type="EMBL" id="CAJNOL010000227">
    <property type="protein sequence ID" value="CAF0946855.1"/>
    <property type="molecule type" value="Genomic_DNA"/>
</dbReference>
<dbReference type="EMBL" id="CAJNOL010000229">
    <property type="protein sequence ID" value="CAF0948220.1"/>
    <property type="molecule type" value="Genomic_DNA"/>
</dbReference>
<dbReference type="EMBL" id="CAJNOH010000007">
    <property type="protein sequence ID" value="CAF0737860.1"/>
    <property type="molecule type" value="Genomic_DNA"/>
</dbReference>
<feature type="transmembrane region" description="Helical" evidence="5">
    <location>
        <begin position="12"/>
        <end position="43"/>
    </location>
</feature>
<comment type="subcellular location">
    <subcellularLocation>
        <location evidence="1">Membrane</location>
    </subcellularLocation>
</comment>
<evidence type="ECO:0000313" key="13">
    <source>
        <dbReference type="EMBL" id="CAF3856763.1"/>
    </source>
</evidence>